<comment type="PTM">
    <text evidence="4">Methylated by PrmC. Methylation increases the termination efficiency of RF2.</text>
</comment>
<reference evidence="8 9" key="1">
    <citation type="submission" date="2019-11" db="EMBL/GenBank/DDBJ databases">
        <title>Pseudodesulfovibrio alkaliphilus, sp. nov., an alkaliphilic sulfate-reducing bacteria from mud volcano of Taman peninsula, Russia.</title>
        <authorList>
            <person name="Frolova A."/>
            <person name="Merkel A.Y."/>
            <person name="Slobodkin A.I."/>
        </authorList>
    </citation>
    <scope>NUCLEOTIDE SEQUENCE [LARGE SCALE GENOMIC DNA]</scope>
    <source>
        <strain evidence="8 9">F-1</strain>
    </source>
</reference>
<keyword evidence="3 4" id="KW-0648">Protein biosynthesis</keyword>
<dbReference type="PROSITE" id="PS00745">
    <property type="entry name" value="RF_PROK_I"/>
    <property type="match status" value="1"/>
</dbReference>
<accession>A0A7K1KQ32</accession>
<dbReference type="InterPro" id="IPR045853">
    <property type="entry name" value="Pep_chain_release_fac_I_sf"/>
</dbReference>
<dbReference type="Pfam" id="PF00472">
    <property type="entry name" value="RF-1"/>
    <property type="match status" value="1"/>
</dbReference>
<organism evidence="8 9">
    <name type="scientific">Pseudodesulfovibrio alkaliphilus</name>
    <dbReference type="NCBI Taxonomy" id="2661613"/>
    <lineage>
        <taxon>Bacteria</taxon>
        <taxon>Pseudomonadati</taxon>
        <taxon>Thermodesulfobacteriota</taxon>
        <taxon>Desulfovibrionia</taxon>
        <taxon>Desulfovibrionales</taxon>
        <taxon>Desulfovibrionaceae</taxon>
    </lineage>
</organism>
<dbReference type="PANTHER" id="PTHR43116">
    <property type="entry name" value="PEPTIDE CHAIN RELEASE FACTOR 2"/>
    <property type="match status" value="1"/>
</dbReference>
<sequence length="368" mass="41502">MNSRLSPQASSTSSRRFGGGFDYAPTKSRLDEIEQQLSKPGAWDKPGTLTPLLREKTQLADKLALYESLVQAREDLEAWVELAQESRDEESLSALDAQIEVFEERLGTIELATMFAFEHDKNNAILEIHPGAGGVESQDWAEMLLRMYNRYAERKGFKVTQLDYQPGEEAGVKSVTIQVEGLYAYGLLKGETGVHRLIRISPFDSSGRRHTSFASVDVYPDMDDDIEIEVRDEDLRIDVFRSSGPGGQSVNKTSSAVRITHLPTGIVAQCQNEKSQHRNKATALRLIKARLYEQELKKIEESRRQDYQAKGAIAWGSQIRTYTLQPYRLVKDHRSNSETGNVDAFLDGDLDAMIRNHLLFVHSQGKHD</sequence>
<keyword evidence="4" id="KW-0963">Cytoplasm</keyword>
<dbReference type="InterPro" id="IPR005139">
    <property type="entry name" value="PCRF"/>
</dbReference>
<dbReference type="Pfam" id="PF03462">
    <property type="entry name" value="PCRF"/>
    <property type="match status" value="1"/>
</dbReference>
<protein>
    <recommendedName>
        <fullName evidence="4 5">Peptide chain release factor 2</fullName>
        <shortName evidence="4">RF-2</shortName>
    </recommendedName>
</protein>
<dbReference type="EMBL" id="WODC01000007">
    <property type="protein sequence ID" value="MUM78203.1"/>
    <property type="molecule type" value="Genomic_DNA"/>
</dbReference>
<evidence type="ECO:0000256" key="1">
    <source>
        <dbReference type="ARBA" id="ARBA00010835"/>
    </source>
</evidence>
<dbReference type="SMART" id="SM00937">
    <property type="entry name" value="PCRF"/>
    <property type="match status" value="1"/>
</dbReference>
<dbReference type="Gene3D" id="3.30.160.20">
    <property type="match status" value="1"/>
</dbReference>
<keyword evidence="2 4" id="KW-0488">Methylation</keyword>
<evidence type="ECO:0000313" key="9">
    <source>
        <dbReference type="Proteomes" id="UP000461162"/>
    </source>
</evidence>
<dbReference type="HAMAP" id="MF_00094">
    <property type="entry name" value="Rel_fac_2"/>
    <property type="match status" value="1"/>
</dbReference>
<feature type="domain" description="Prokaryotic-type class I peptide chain release factors" evidence="7">
    <location>
        <begin position="241"/>
        <end position="257"/>
    </location>
</feature>
<dbReference type="InterPro" id="IPR000352">
    <property type="entry name" value="Pep_chain_release_fac_I"/>
</dbReference>
<proteinExistence type="inferred from homology"/>
<name>A0A7K1KQ32_9BACT</name>
<gene>
    <name evidence="4" type="primary">prfB</name>
    <name evidence="8" type="ORF">GKC30_11205</name>
</gene>
<dbReference type="Gene3D" id="1.20.58.410">
    <property type="entry name" value="Release factor"/>
    <property type="match status" value="1"/>
</dbReference>
<dbReference type="AlphaFoldDB" id="A0A7K1KQ32"/>
<evidence type="ECO:0000256" key="4">
    <source>
        <dbReference type="HAMAP-Rule" id="MF_00094"/>
    </source>
</evidence>
<dbReference type="Gene3D" id="3.30.70.1660">
    <property type="match status" value="1"/>
</dbReference>
<dbReference type="NCBIfam" id="TIGR00020">
    <property type="entry name" value="prfB"/>
    <property type="match status" value="1"/>
</dbReference>
<evidence type="ECO:0000259" key="7">
    <source>
        <dbReference type="PROSITE" id="PS00745"/>
    </source>
</evidence>
<comment type="function">
    <text evidence="4">Peptide chain release factor 2 directs the termination of translation in response to the peptide chain termination codons UGA and UAA.</text>
</comment>
<dbReference type="GO" id="GO:0016149">
    <property type="term" value="F:translation release factor activity, codon specific"/>
    <property type="evidence" value="ECO:0007669"/>
    <property type="project" value="UniProtKB-UniRule"/>
</dbReference>
<dbReference type="FunFam" id="3.30.160.20:FF:000004">
    <property type="entry name" value="Peptide chain release factor 1"/>
    <property type="match status" value="1"/>
</dbReference>
<comment type="caution">
    <text evidence="8">The sequence shown here is derived from an EMBL/GenBank/DDBJ whole genome shotgun (WGS) entry which is preliminary data.</text>
</comment>
<comment type="similarity">
    <text evidence="1 4">Belongs to the prokaryotic/mitochondrial release factor family.</text>
</comment>
<evidence type="ECO:0000256" key="2">
    <source>
        <dbReference type="ARBA" id="ARBA00022481"/>
    </source>
</evidence>
<evidence type="ECO:0000256" key="5">
    <source>
        <dbReference type="NCBIfam" id="TIGR00020"/>
    </source>
</evidence>
<evidence type="ECO:0000256" key="6">
    <source>
        <dbReference type="SAM" id="MobiDB-lite"/>
    </source>
</evidence>
<evidence type="ECO:0000256" key="3">
    <source>
        <dbReference type="ARBA" id="ARBA00022917"/>
    </source>
</evidence>
<evidence type="ECO:0000313" key="8">
    <source>
        <dbReference type="EMBL" id="MUM78203.1"/>
    </source>
</evidence>
<feature type="modified residue" description="N5-methylglutamine" evidence="4">
    <location>
        <position position="248"/>
    </location>
</feature>
<comment type="subcellular location">
    <subcellularLocation>
        <location evidence="4">Cytoplasm</location>
    </subcellularLocation>
</comment>
<dbReference type="PANTHER" id="PTHR43116:SF3">
    <property type="entry name" value="CLASS I PEPTIDE CHAIN RELEASE FACTOR"/>
    <property type="match status" value="1"/>
</dbReference>
<dbReference type="GO" id="GO:0005737">
    <property type="term" value="C:cytoplasm"/>
    <property type="evidence" value="ECO:0007669"/>
    <property type="project" value="UniProtKB-SubCell"/>
</dbReference>
<dbReference type="Proteomes" id="UP000461162">
    <property type="component" value="Unassembled WGS sequence"/>
</dbReference>
<dbReference type="SUPFAM" id="SSF75620">
    <property type="entry name" value="Release factor"/>
    <property type="match status" value="1"/>
</dbReference>
<feature type="region of interest" description="Disordered" evidence="6">
    <location>
        <begin position="1"/>
        <end position="26"/>
    </location>
</feature>
<keyword evidence="9" id="KW-1185">Reference proteome</keyword>
<dbReference type="InterPro" id="IPR004374">
    <property type="entry name" value="PrfB"/>
</dbReference>